<evidence type="ECO:0000256" key="4">
    <source>
        <dbReference type="ARBA" id="ARBA00022759"/>
    </source>
</evidence>
<evidence type="ECO:0000256" key="5">
    <source>
        <dbReference type="ARBA" id="ARBA00022801"/>
    </source>
</evidence>
<dbReference type="GO" id="GO:0042781">
    <property type="term" value="F:3'-tRNA processing endoribonuclease activity"/>
    <property type="evidence" value="ECO:0007669"/>
    <property type="project" value="TreeGrafter"/>
</dbReference>
<comment type="similarity">
    <text evidence="7">Belongs to the RnpA family.</text>
</comment>
<dbReference type="AlphaFoldDB" id="R6INE4"/>
<evidence type="ECO:0000313" key="9">
    <source>
        <dbReference type="EMBL" id="CDB46906.1"/>
    </source>
</evidence>
<dbReference type="SUPFAM" id="SSF54211">
    <property type="entry name" value="Ribosomal protein S5 domain 2-like"/>
    <property type="match status" value="1"/>
</dbReference>
<evidence type="ECO:0000256" key="7">
    <source>
        <dbReference type="HAMAP-Rule" id="MF_00227"/>
    </source>
</evidence>
<name>R6INE4_9FIRM</name>
<organism evidence="9">
    <name type="scientific">Phascolarctobacterium faecium</name>
    <dbReference type="NCBI Taxonomy" id="33025"/>
    <lineage>
        <taxon>Bacteria</taxon>
        <taxon>Bacillati</taxon>
        <taxon>Bacillota</taxon>
        <taxon>Negativicutes</taxon>
        <taxon>Acidaminococcales</taxon>
        <taxon>Acidaminococcaceae</taxon>
        <taxon>Phascolarctobacterium</taxon>
    </lineage>
</organism>
<comment type="caution">
    <text evidence="9">The sequence shown here is derived from an EMBL/GenBank/DDBJ whole genome shotgun (WGS) entry which is preliminary data.</text>
</comment>
<dbReference type="HOGENOM" id="CLU_117179_9_1_9"/>
<dbReference type="InterPro" id="IPR020539">
    <property type="entry name" value="RNase_P_CS"/>
</dbReference>
<dbReference type="NCBIfam" id="TIGR00188">
    <property type="entry name" value="rnpA"/>
    <property type="match status" value="1"/>
</dbReference>
<dbReference type="GO" id="GO:0000049">
    <property type="term" value="F:tRNA binding"/>
    <property type="evidence" value="ECO:0007669"/>
    <property type="project" value="UniProtKB-UniRule"/>
</dbReference>
<gene>
    <name evidence="7" type="primary">rnpA</name>
    <name evidence="9" type="ORF">BN533_01919</name>
</gene>
<dbReference type="STRING" id="1262914.BN533_01919"/>
<dbReference type="InterPro" id="IPR020568">
    <property type="entry name" value="Ribosomal_Su5_D2-typ_SF"/>
</dbReference>
<keyword evidence="3 7" id="KW-0540">Nuclease</keyword>
<keyword evidence="4 7" id="KW-0255">Endonuclease</keyword>
<dbReference type="Pfam" id="PF00825">
    <property type="entry name" value="Ribonuclease_P"/>
    <property type="match status" value="1"/>
</dbReference>
<dbReference type="PANTHER" id="PTHR33992">
    <property type="entry name" value="RIBONUCLEASE P PROTEIN COMPONENT"/>
    <property type="match status" value="1"/>
</dbReference>
<keyword evidence="5 7" id="KW-0378">Hydrolase</keyword>
<dbReference type="PROSITE" id="PS00648">
    <property type="entry name" value="RIBONUCLEASE_P"/>
    <property type="match status" value="1"/>
</dbReference>
<dbReference type="GO" id="GO:0004526">
    <property type="term" value="F:ribonuclease P activity"/>
    <property type="evidence" value="ECO:0007669"/>
    <property type="project" value="UniProtKB-UniRule"/>
</dbReference>
<proteinExistence type="inferred from homology"/>
<comment type="subunit">
    <text evidence="7">Consists of a catalytic RNA component (M1 or rnpB) and a protein subunit.</text>
</comment>
<accession>R6INE4</accession>
<dbReference type="EMBL" id="CBDS010000101">
    <property type="protein sequence ID" value="CDB46906.1"/>
    <property type="molecule type" value="Genomic_DNA"/>
</dbReference>
<evidence type="ECO:0000256" key="2">
    <source>
        <dbReference type="ARBA" id="ARBA00022694"/>
    </source>
</evidence>
<comment type="catalytic activity">
    <reaction evidence="7">
        <text>Endonucleolytic cleavage of RNA, removing 5'-extranucleotides from tRNA precursor.</text>
        <dbReference type="EC" id="3.1.26.5"/>
    </reaction>
</comment>
<evidence type="ECO:0000256" key="6">
    <source>
        <dbReference type="ARBA" id="ARBA00022884"/>
    </source>
</evidence>
<dbReference type="InterPro" id="IPR000100">
    <property type="entry name" value="RNase_P"/>
</dbReference>
<dbReference type="InterPro" id="IPR014721">
    <property type="entry name" value="Ribsml_uS5_D2-typ_fold_subgr"/>
</dbReference>
<dbReference type="PANTHER" id="PTHR33992:SF1">
    <property type="entry name" value="RIBONUCLEASE P PROTEIN COMPONENT"/>
    <property type="match status" value="1"/>
</dbReference>
<sequence length="131" mass="15125">MAYFFHAGRCKNLEPRKKFTFPKKNRIKSKAGFQLVYTTGRSVVDSLSVLYVLPLDAEGPKIGFAVGKKIGNAVVRNRVKRMMREVFRHHKSELMTNIQLIWVARKKLAAADLKTYDRVFMRLAKRAVLLK</sequence>
<reference evidence="9" key="1">
    <citation type="submission" date="2012-11" db="EMBL/GenBank/DDBJ databases">
        <title>Dependencies among metagenomic species, viruses, plasmids and units of genetic variation.</title>
        <authorList>
            <person name="Nielsen H.B."/>
            <person name="Almeida M."/>
            <person name="Juncker A.S."/>
            <person name="Rasmussen S."/>
            <person name="Li J."/>
            <person name="Sunagawa S."/>
            <person name="Plichta D."/>
            <person name="Gautier L."/>
            <person name="Le Chatelier E."/>
            <person name="Peletier E."/>
            <person name="Bonde I."/>
            <person name="Nielsen T."/>
            <person name="Manichanh C."/>
            <person name="Arumugam M."/>
            <person name="Batto J."/>
            <person name="Santos M.B.Q.D."/>
            <person name="Blom N."/>
            <person name="Borruel N."/>
            <person name="Burgdorf K.S."/>
            <person name="Boumezbeur F."/>
            <person name="Casellas F."/>
            <person name="Dore J."/>
            <person name="Guarner F."/>
            <person name="Hansen T."/>
            <person name="Hildebrand F."/>
            <person name="Kaas R.S."/>
            <person name="Kennedy S."/>
            <person name="Kristiansen K."/>
            <person name="Kultima J.R."/>
            <person name="Leonard P."/>
            <person name="Levenez F."/>
            <person name="Lund O."/>
            <person name="Moumen B."/>
            <person name="Le Paslier D."/>
            <person name="Pons N."/>
            <person name="Pedersen O."/>
            <person name="Prifti E."/>
            <person name="Qin J."/>
            <person name="Raes J."/>
            <person name="Tap J."/>
            <person name="Tims S."/>
            <person name="Ussery D.W."/>
            <person name="Yamada T."/>
            <person name="MetaHit consortium"/>
            <person name="Renault P."/>
            <person name="Sicheritz-Ponten T."/>
            <person name="Bork P."/>
            <person name="Wang J."/>
            <person name="Brunak S."/>
            <person name="Ehrlich S.D."/>
        </authorList>
    </citation>
    <scope>NUCLEOTIDE SEQUENCE [LARGE SCALE GENOMIC DNA]</scope>
</reference>
<evidence type="ECO:0000256" key="1">
    <source>
        <dbReference type="ARBA" id="ARBA00002663"/>
    </source>
</evidence>
<dbReference type="eggNOG" id="COG0594">
    <property type="taxonomic scope" value="Bacteria"/>
</dbReference>
<keyword evidence="6 7" id="KW-0694">RNA-binding</keyword>
<evidence type="ECO:0000256" key="8">
    <source>
        <dbReference type="NCBIfam" id="TIGR00188"/>
    </source>
</evidence>
<dbReference type="EC" id="3.1.26.5" evidence="7 8"/>
<dbReference type="GO" id="GO:0030677">
    <property type="term" value="C:ribonuclease P complex"/>
    <property type="evidence" value="ECO:0007669"/>
    <property type="project" value="TreeGrafter"/>
</dbReference>
<dbReference type="Gene3D" id="3.30.230.10">
    <property type="match status" value="1"/>
</dbReference>
<evidence type="ECO:0000256" key="3">
    <source>
        <dbReference type="ARBA" id="ARBA00022722"/>
    </source>
</evidence>
<dbReference type="GO" id="GO:0001682">
    <property type="term" value="P:tRNA 5'-leader removal"/>
    <property type="evidence" value="ECO:0007669"/>
    <property type="project" value="UniProtKB-UniRule"/>
</dbReference>
<keyword evidence="2 7" id="KW-0819">tRNA processing</keyword>
<comment type="function">
    <text evidence="1 7">RNaseP catalyzes the removal of the 5'-leader sequence from pre-tRNA to produce the mature 5'-terminus. It can also cleave other RNA substrates such as 4.5S RNA. The protein component plays an auxiliary but essential role in vivo by binding to the 5'-leader sequence and broadening the substrate specificity of the ribozyme.</text>
</comment>
<protein>
    <recommendedName>
        <fullName evidence="7 8">Ribonuclease P protein component</fullName>
        <shortName evidence="7">RNase P protein</shortName>
        <shortName evidence="7">RNaseP protein</shortName>
        <ecNumber evidence="7 8">3.1.26.5</ecNumber>
    </recommendedName>
    <alternativeName>
        <fullName evidence="7">Protein C5</fullName>
    </alternativeName>
</protein>
<dbReference type="HAMAP" id="MF_00227">
    <property type="entry name" value="RNase_P"/>
    <property type="match status" value="1"/>
</dbReference>